<gene>
    <name evidence="1" type="ORF">HY730_02820</name>
</gene>
<proteinExistence type="predicted"/>
<name>A0A933LQG5_UNCTE</name>
<dbReference type="Proteomes" id="UP000772181">
    <property type="component" value="Unassembled WGS sequence"/>
</dbReference>
<dbReference type="AlphaFoldDB" id="A0A933LQG5"/>
<evidence type="ECO:0000313" key="1">
    <source>
        <dbReference type="EMBL" id="MBI4595291.1"/>
    </source>
</evidence>
<organism evidence="1 2">
    <name type="scientific">Tectimicrobiota bacterium</name>
    <dbReference type="NCBI Taxonomy" id="2528274"/>
    <lineage>
        <taxon>Bacteria</taxon>
        <taxon>Pseudomonadati</taxon>
        <taxon>Nitrospinota/Tectimicrobiota group</taxon>
        <taxon>Candidatus Tectimicrobiota</taxon>
    </lineage>
</organism>
<dbReference type="EMBL" id="JACQWF010000129">
    <property type="protein sequence ID" value="MBI4595291.1"/>
    <property type="molecule type" value="Genomic_DNA"/>
</dbReference>
<accession>A0A933LQG5</accession>
<protein>
    <submittedName>
        <fullName evidence="1">Uncharacterized protein</fullName>
    </submittedName>
</protein>
<sequence length="242" mass="28568">MIVGESFQGDTDKELRGVQFELYWNLVVHLFEFPKERFLKSAILLGYDPELVERVKNIKSFDHRIYQYAHDLIATYYRYAYHDLVSENSNRVVYKLPKDFVATGFNFEYQPDRLYPDLVDCKQGSLFDPNRDYLTCQKQNWVHFFHKEALYLTYLENPFAKASIVAALNQNQYLGYEAEDVMAGTLFQRYNCFEWYDKNNFTLGSFLRGTIMRFLSNIQMDGKSISKCLFPNSSNLMGVFMC</sequence>
<reference evidence="1" key="1">
    <citation type="submission" date="2020-07" db="EMBL/GenBank/DDBJ databases">
        <title>Huge and variable diversity of episymbiotic CPR bacteria and DPANN archaea in groundwater ecosystems.</title>
        <authorList>
            <person name="He C.Y."/>
            <person name="Keren R."/>
            <person name="Whittaker M."/>
            <person name="Farag I.F."/>
            <person name="Doudna J."/>
            <person name="Cate J.H.D."/>
            <person name="Banfield J.F."/>
        </authorList>
    </citation>
    <scope>NUCLEOTIDE SEQUENCE</scope>
    <source>
        <strain evidence="1">NC_groundwater_1482_Ag_S-0.65um_47_24</strain>
    </source>
</reference>
<comment type="caution">
    <text evidence="1">The sequence shown here is derived from an EMBL/GenBank/DDBJ whole genome shotgun (WGS) entry which is preliminary data.</text>
</comment>
<evidence type="ECO:0000313" key="2">
    <source>
        <dbReference type="Proteomes" id="UP000772181"/>
    </source>
</evidence>